<feature type="domain" description="HTH La-type RNA-binding" evidence="4">
    <location>
        <begin position="450"/>
        <end position="539"/>
    </location>
</feature>
<protein>
    <recommendedName>
        <fullName evidence="4">HTH La-type RNA-binding domain-containing protein</fullName>
    </recommendedName>
</protein>
<dbReference type="InterPro" id="IPR036388">
    <property type="entry name" value="WH-like_DNA-bd_sf"/>
</dbReference>
<dbReference type="SUPFAM" id="SSF46785">
    <property type="entry name" value="Winged helix' DNA-binding domain"/>
    <property type="match status" value="1"/>
</dbReference>
<evidence type="ECO:0000256" key="1">
    <source>
        <dbReference type="ARBA" id="ARBA00022884"/>
    </source>
</evidence>
<feature type="region of interest" description="Disordered" evidence="3">
    <location>
        <begin position="288"/>
        <end position="308"/>
    </location>
</feature>
<comment type="caution">
    <text evidence="5">The sequence shown here is derived from an EMBL/GenBank/DDBJ whole genome shotgun (WGS) entry which is preliminary data.</text>
</comment>
<evidence type="ECO:0000313" key="5">
    <source>
        <dbReference type="EMBL" id="CAH0371306.1"/>
    </source>
</evidence>
<dbReference type="InterPro" id="IPR036390">
    <property type="entry name" value="WH_DNA-bd_sf"/>
</dbReference>
<feature type="compositionally biased region" description="Basic and acidic residues" evidence="3">
    <location>
        <begin position="149"/>
        <end position="158"/>
    </location>
</feature>
<gene>
    <name evidence="5" type="ORF">PECAL_3P12410</name>
</gene>
<evidence type="ECO:0000256" key="3">
    <source>
        <dbReference type="SAM" id="MobiDB-lite"/>
    </source>
</evidence>
<proteinExistence type="predicted"/>
<dbReference type="AlphaFoldDB" id="A0A8J2X273"/>
<feature type="compositionally biased region" description="Low complexity" evidence="3">
    <location>
        <begin position="104"/>
        <end position="122"/>
    </location>
</feature>
<dbReference type="Gene3D" id="1.10.10.10">
    <property type="entry name" value="Winged helix-like DNA-binding domain superfamily/Winged helix DNA-binding domain"/>
    <property type="match status" value="1"/>
</dbReference>
<dbReference type="PROSITE" id="PS50961">
    <property type="entry name" value="HTH_LA"/>
    <property type="match status" value="1"/>
</dbReference>
<dbReference type="EMBL" id="CAKKNE010000003">
    <property type="protein sequence ID" value="CAH0371306.1"/>
    <property type="molecule type" value="Genomic_DNA"/>
</dbReference>
<dbReference type="Pfam" id="PF05383">
    <property type="entry name" value="La"/>
    <property type="match status" value="1"/>
</dbReference>
<evidence type="ECO:0000256" key="2">
    <source>
        <dbReference type="PROSITE-ProRule" id="PRU00332"/>
    </source>
</evidence>
<dbReference type="InterPro" id="IPR006630">
    <property type="entry name" value="La_HTH"/>
</dbReference>
<keyword evidence="1 2" id="KW-0694">RNA-binding</keyword>
<name>A0A8J2X273_9STRA</name>
<dbReference type="OrthoDB" id="340227at2759"/>
<reference evidence="5" key="1">
    <citation type="submission" date="2021-11" db="EMBL/GenBank/DDBJ databases">
        <authorList>
            <consortium name="Genoscope - CEA"/>
            <person name="William W."/>
        </authorList>
    </citation>
    <scope>NUCLEOTIDE SEQUENCE</scope>
</reference>
<dbReference type="Proteomes" id="UP000789595">
    <property type="component" value="Unassembled WGS sequence"/>
</dbReference>
<evidence type="ECO:0000313" key="6">
    <source>
        <dbReference type="Proteomes" id="UP000789595"/>
    </source>
</evidence>
<feature type="region of interest" description="Disordered" evidence="3">
    <location>
        <begin position="104"/>
        <end position="158"/>
    </location>
</feature>
<sequence>MAWRGHEASPPASPPRADYEAGHDGLDDLAVAALATLPPQKAASILTKLRNKGGNVRNPSAYVVRSVENAHCHGGGSLRPQPPPGAVYYVPYYNYGPPPPLNESPPGFEGFAPSPAAPAFVPQGVPYEAPGVQPPPPSGGDESDATDDGEQKDPCDALDPKASAALANLPEKEADRILDNLRRKGDAVRNPSAYVMRSILNSHAEVGCAYATEELPDIEEVPQAALHDAANCAACLECNEVALCPRKAAVDDALRAPPIRETGCSIAFATRGSAAVQAARCAQRWRARRPARPAAAPRPVEPPAEPSSGCGEACDCGDARPAAAPRPVESNSCGENCDCGDARPPAPSRPVDCGDCGDEACDCEKPGEASPVVGSPPSLPRSVLVCVGDCSVDEQARCGRRARVAKAVAQAAMQPGATQCAIVAGRAAVDADALVLALAELPESDAAAVADDELARGVALVQQVHHYLSPANLADDEYLRGLQEATGGYVDLAALAAFPNLAAMGADVASLARVLKHSRLVELDPTGTLVRPRPRESAA</sequence>
<evidence type="ECO:0000259" key="4">
    <source>
        <dbReference type="PROSITE" id="PS50961"/>
    </source>
</evidence>
<dbReference type="SMART" id="SM00715">
    <property type="entry name" value="LA"/>
    <property type="match status" value="1"/>
</dbReference>
<feature type="region of interest" description="Disordered" evidence="3">
    <location>
        <begin position="1"/>
        <end position="23"/>
    </location>
</feature>
<keyword evidence="6" id="KW-1185">Reference proteome</keyword>
<organism evidence="5 6">
    <name type="scientific">Pelagomonas calceolata</name>
    <dbReference type="NCBI Taxonomy" id="35677"/>
    <lineage>
        <taxon>Eukaryota</taxon>
        <taxon>Sar</taxon>
        <taxon>Stramenopiles</taxon>
        <taxon>Ochrophyta</taxon>
        <taxon>Pelagophyceae</taxon>
        <taxon>Pelagomonadales</taxon>
        <taxon>Pelagomonadaceae</taxon>
        <taxon>Pelagomonas</taxon>
    </lineage>
</organism>
<accession>A0A8J2X273</accession>
<dbReference type="GO" id="GO:0003723">
    <property type="term" value="F:RNA binding"/>
    <property type="evidence" value="ECO:0007669"/>
    <property type="project" value="UniProtKB-UniRule"/>
</dbReference>